<evidence type="ECO:0000256" key="6">
    <source>
        <dbReference type="SAM" id="Phobius"/>
    </source>
</evidence>
<dbReference type="EMBL" id="CP139965">
    <property type="protein sequence ID" value="WQD78011.1"/>
    <property type="molecule type" value="Genomic_DNA"/>
</dbReference>
<dbReference type="PANTHER" id="PTHR30086">
    <property type="entry name" value="ARGININE EXPORTER PROTEIN ARGO"/>
    <property type="match status" value="1"/>
</dbReference>
<dbReference type="PIRSF" id="PIRSF006324">
    <property type="entry name" value="LeuE"/>
    <property type="match status" value="1"/>
</dbReference>
<organism evidence="7 8">
    <name type="scientific">Paraburkholderia kururiensis</name>
    <dbReference type="NCBI Taxonomy" id="984307"/>
    <lineage>
        <taxon>Bacteria</taxon>
        <taxon>Pseudomonadati</taxon>
        <taxon>Pseudomonadota</taxon>
        <taxon>Betaproteobacteria</taxon>
        <taxon>Burkholderiales</taxon>
        <taxon>Burkholderiaceae</taxon>
        <taxon>Paraburkholderia</taxon>
    </lineage>
</organism>
<evidence type="ECO:0000256" key="5">
    <source>
        <dbReference type="ARBA" id="ARBA00023136"/>
    </source>
</evidence>
<name>A0ABZ0WKX4_9BURK</name>
<keyword evidence="8" id="KW-1185">Reference proteome</keyword>
<dbReference type="RefSeq" id="WP_114811336.1">
    <property type="nucleotide sequence ID" value="NZ_CP139965.1"/>
</dbReference>
<feature type="transmembrane region" description="Helical" evidence="6">
    <location>
        <begin position="51"/>
        <end position="72"/>
    </location>
</feature>
<dbReference type="PANTHER" id="PTHR30086:SF20">
    <property type="entry name" value="ARGININE EXPORTER PROTEIN ARGO-RELATED"/>
    <property type="match status" value="1"/>
</dbReference>
<gene>
    <name evidence="7" type="ORF">U0042_29025</name>
</gene>
<evidence type="ECO:0000313" key="7">
    <source>
        <dbReference type="EMBL" id="WQD78011.1"/>
    </source>
</evidence>
<keyword evidence="4 6" id="KW-1133">Transmembrane helix</keyword>
<evidence type="ECO:0000256" key="4">
    <source>
        <dbReference type="ARBA" id="ARBA00022989"/>
    </source>
</evidence>
<keyword evidence="2" id="KW-1003">Cell membrane</keyword>
<sequence length="207" mass="21414">MHYLAQLAAVAGVMLLACISPGPDLIAVTSHALSRRRAGLCAAAGIATSHALWATLAVFGLGLILAKLAWLYEGIRMAGAVYLLYLGVKTLAGLRQASEPQPAAAAAHTGSGWYSYRRGVLVGLTNPKAAAFFGSLFVTLLPAHAPLWVHGATVATVAAVSIAWFSTVAVLLSTASVQRGYAKIRKPIDAVMGTVLLGLGAKLAIDR</sequence>
<feature type="transmembrane region" description="Helical" evidence="6">
    <location>
        <begin position="147"/>
        <end position="175"/>
    </location>
</feature>
<proteinExistence type="predicted"/>
<dbReference type="InterPro" id="IPR001123">
    <property type="entry name" value="LeuE-type"/>
</dbReference>
<feature type="transmembrane region" description="Helical" evidence="6">
    <location>
        <begin position="120"/>
        <end position="141"/>
    </location>
</feature>
<evidence type="ECO:0000256" key="3">
    <source>
        <dbReference type="ARBA" id="ARBA00022692"/>
    </source>
</evidence>
<evidence type="ECO:0000256" key="1">
    <source>
        <dbReference type="ARBA" id="ARBA00004651"/>
    </source>
</evidence>
<accession>A0ABZ0WKX4</accession>
<keyword evidence="5 6" id="KW-0472">Membrane</keyword>
<comment type="subcellular location">
    <subcellularLocation>
        <location evidence="1">Cell membrane</location>
        <topology evidence="1">Multi-pass membrane protein</topology>
    </subcellularLocation>
</comment>
<keyword evidence="3 6" id="KW-0812">Transmembrane</keyword>
<reference evidence="7 8" key="1">
    <citation type="submission" date="2023-12" db="EMBL/GenBank/DDBJ databases">
        <title>Genome sequencing and assembly of bacterial species from a model synthetic community.</title>
        <authorList>
            <person name="Hogle S.L."/>
        </authorList>
    </citation>
    <scope>NUCLEOTIDE SEQUENCE [LARGE SCALE GENOMIC DNA]</scope>
    <source>
        <strain evidence="7 8">HAMBI 2494</strain>
    </source>
</reference>
<dbReference type="Proteomes" id="UP001325479">
    <property type="component" value="Chromosome"/>
</dbReference>
<dbReference type="Pfam" id="PF01810">
    <property type="entry name" value="LysE"/>
    <property type="match status" value="1"/>
</dbReference>
<evidence type="ECO:0000313" key="8">
    <source>
        <dbReference type="Proteomes" id="UP001325479"/>
    </source>
</evidence>
<protein>
    <submittedName>
        <fullName evidence="7">LysE family transporter</fullName>
    </submittedName>
</protein>
<evidence type="ECO:0000256" key="2">
    <source>
        <dbReference type="ARBA" id="ARBA00022475"/>
    </source>
</evidence>